<evidence type="ECO:0000313" key="7">
    <source>
        <dbReference type="Proteomes" id="UP000318834"/>
    </source>
</evidence>
<organism evidence="6 7">
    <name type="scientific">Candidatus Segetimicrobium genomatis</name>
    <dbReference type="NCBI Taxonomy" id="2569760"/>
    <lineage>
        <taxon>Bacteria</taxon>
        <taxon>Bacillati</taxon>
        <taxon>Candidatus Sysuimicrobiota</taxon>
        <taxon>Candidatus Sysuimicrobiia</taxon>
        <taxon>Candidatus Sysuimicrobiales</taxon>
        <taxon>Candidatus Segetimicrobiaceae</taxon>
        <taxon>Candidatus Segetimicrobium</taxon>
    </lineage>
</organism>
<evidence type="ECO:0000313" key="6">
    <source>
        <dbReference type="EMBL" id="TMI71514.1"/>
    </source>
</evidence>
<keyword evidence="2 4" id="KW-0238">DNA-binding</keyword>
<dbReference type="InterPro" id="IPR001647">
    <property type="entry name" value="HTH_TetR"/>
</dbReference>
<evidence type="ECO:0000256" key="1">
    <source>
        <dbReference type="ARBA" id="ARBA00023015"/>
    </source>
</evidence>
<dbReference type="Pfam" id="PF00440">
    <property type="entry name" value="TetR_N"/>
    <property type="match status" value="1"/>
</dbReference>
<name>A0A537IJU9_9BACT</name>
<reference evidence="6 7" key="1">
    <citation type="journal article" date="2019" name="Nat. Microbiol.">
        <title>Mediterranean grassland soil C-N compound turnover is dependent on rainfall and depth, and is mediated by genomically divergent microorganisms.</title>
        <authorList>
            <person name="Diamond S."/>
            <person name="Andeer P.F."/>
            <person name="Li Z."/>
            <person name="Crits-Christoph A."/>
            <person name="Burstein D."/>
            <person name="Anantharaman K."/>
            <person name="Lane K.R."/>
            <person name="Thomas B.C."/>
            <person name="Pan C."/>
            <person name="Northen T.R."/>
            <person name="Banfield J.F."/>
        </authorList>
    </citation>
    <scope>NUCLEOTIDE SEQUENCE [LARGE SCALE GENOMIC DNA]</scope>
    <source>
        <strain evidence="6">NP_8</strain>
    </source>
</reference>
<feature type="domain" description="HTH tetR-type" evidence="5">
    <location>
        <begin position="9"/>
        <end position="69"/>
    </location>
</feature>
<dbReference type="AlphaFoldDB" id="A0A537IJU9"/>
<evidence type="ECO:0000256" key="2">
    <source>
        <dbReference type="ARBA" id="ARBA00023125"/>
    </source>
</evidence>
<dbReference type="PROSITE" id="PS50977">
    <property type="entry name" value="HTH_TETR_2"/>
    <property type="match status" value="1"/>
</dbReference>
<dbReference type="GO" id="GO:0000976">
    <property type="term" value="F:transcription cis-regulatory region binding"/>
    <property type="evidence" value="ECO:0007669"/>
    <property type="project" value="TreeGrafter"/>
</dbReference>
<keyword evidence="3" id="KW-0804">Transcription</keyword>
<dbReference type="PRINTS" id="PR00455">
    <property type="entry name" value="HTHTETR"/>
</dbReference>
<accession>A0A537IJU9</accession>
<protein>
    <submittedName>
        <fullName evidence="6">TetR family transcriptional regulator</fullName>
    </submittedName>
</protein>
<evidence type="ECO:0000256" key="3">
    <source>
        <dbReference type="ARBA" id="ARBA00023163"/>
    </source>
</evidence>
<dbReference type="InterPro" id="IPR009057">
    <property type="entry name" value="Homeodomain-like_sf"/>
</dbReference>
<gene>
    <name evidence="6" type="ORF">E6H05_12450</name>
</gene>
<sequence length="138" mass="14801">MGIRQKRTAETKALLLEAGLSVFAERGIEFATLDDIAQTAGFTKGAIYRQFPSKGAFLLALFEQYAAVARSGAGARQAAWFIPLSLQFAAHAMRDPLLRRRFAVVLAEVPDGGTPDGQLLKALGRVLPPAQPSPPRAP</sequence>
<comment type="caution">
    <text evidence="6">The sequence shown here is derived from an EMBL/GenBank/DDBJ whole genome shotgun (WGS) entry which is preliminary data.</text>
</comment>
<dbReference type="Proteomes" id="UP000318834">
    <property type="component" value="Unassembled WGS sequence"/>
</dbReference>
<dbReference type="Gene3D" id="1.10.357.10">
    <property type="entry name" value="Tetracycline Repressor, domain 2"/>
    <property type="match status" value="1"/>
</dbReference>
<dbReference type="SUPFAM" id="SSF46689">
    <property type="entry name" value="Homeodomain-like"/>
    <property type="match status" value="1"/>
</dbReference>
<keyword evidence="1" id="KW-0805">Transcription regulation</keyword>
<evidence type="ECO:0000256" key="4">
    <source>
        <dbReference type="PROSITE-ProRule" id="PRU00335"/>
    </source>
</evidence>
<dbReference type="InterPro" id="IPR050109">
    <property type="entry name" value="HTH-type_TetR-like_transc_reg"/>
</dbReference>
<dbReference type="PANTHER" id="PTHR30055:SF234">
    <property type="entry name" value="HTH-TYPE TRANSCRIPTIONAL REGULATOR BETI"/>
    <property type="match status" value="1"/>
</dbReference>
<dbReference type="PANTHER" id="PTHR30055">
    <property type="entry name" value="HTH-TYPE TRANSCRIPTIONAL REGULATOR RUTR"/>
    <property type="match status" value="1"/>
</dbReference>
<evidence type="ECO:0000259" key="5">
    <source>
        <dbReference type="PROSITE" id="PS50977"/>
    </source>
</evidence>
<dbReference type="EMBL" id="VBAP01000109">
    <property type="protein sequence ID" value="TMI71514.1"/>
    <property type="molecule type" value="Genomic_DNA"/>
</dbReference>
<feature type="DNA-binding region" description="H-T-H motif" evidence="4">
    <location>
        <begin position="32"/>
        <end position="51"/>
    </location>
</feature>
<proteinExistence type="predicted"/>
<dbReference type="GO" id="GO:0003700">
    <property type="term" value="F:DNA-binding transcription factor activity"/>
    <property type="evidence" value="ECO:0007669"/>
    <property type="project" value="TreeGrafter"/>
</dbReference>